<evidence type="ECO:0000313" key="7">
    <source>
        <dbReference type="Proteomes" id="UP001190926"/>
    </source>
</evidence>
<comment type="caution">
    <text evidence="6">The sequence shown here is derived from an EMBL/GenBank/DDBJ whole genome shotgun (WGS) entry which is preliminary data.</text>
</comment>
<feature type="compositionally biased region" description="Basic and acidic residues" evidence="1">
    <location>
        <begin position="455"/>
        <end position="464"/>
    </location>
</feature>
<feature type="domain" description="GAG-pre-integrase" evidence="3">
    <location>
        <begin position="379"/>
        <end position="438"/>
    </location>
</feature>
<dbReference type="Proteomes" id="UP001190926">
    <property type="component" value="Unassembled WGS sequence"/>
</dbReference>
<dbReference type="InterPro" id="IPR029472">
    <property type="entry name" value="Copia-like_N"/>
</dbReference>
<evidence type="ECO:0000259" key="5">
    <source>
        <dbReference type="Pfam" id="PF22936"/>
    </source>
</evidence>
<feature type="compositionally biased region" description="Pro residues" evidence="1">
    <location>
        <begin position="470"/>
        <end position="482"/>
    </location>
</feature>
<dbReference type="InterPro" id="IPR054722">
    <property type="entry name" value="PolX-like_BBD"/>
</dbReference>
<dbReference type="PANTHER" id="PTHR37610:SF77">
    <property type="entry name" value="INTEGRASE CATALYTIC DOMAIN-CONTAINING PROTEIN"/>
    <property type="match status" value="1"/>
</dbReference>
<dbReference type="Pfam" id="PF13976">
    <property type="entry name" value="gag_pre-integrs"/>
    <property type="match status" value="1"/>
</dbReference>
<protein>
    <recommendedName>
        <fullName evidence="8">Retrotransposon Copia-like N-terminal domain-containing protein</fullName>
    </recommendedName>
</protein>
<evidence type="ECO:0000256" key="1">
    <source>
        <dbReference type="SAM" id="MobiDB-lite"/>
    </source>
</evidence>
<dbReference type="EMBL" id="SDAM02000043">
    <property type="protein sequence ID" value="KAH6834928.1"/>
    <property type="molecule type" value="Genomic_DNA"/>
</dbReference>
<gene>
    <name evidence="6" type="ORF">C2S53_007300</name>
</gene>
<evidence type="ECO:0000259" key="4">
    <source>
        <dbReference type="Pfam" id="PF14244"/>
    </source>
</evidence>
<feature type="domain" description="Retrotransposon gag" evidence="2">
    <location>
        <begin position="72"/>
        <end position="153"/>
    </location>
</feature>
<name>A0AAD4JJB9_PERFH</name>
<dbReference type="InterPro" id="IPR025724">
    <property type="entry name" value="GAG-pre-integrase_dom"/>
</dbReference>
<sequence>MATERDDSLQSISARFDGKNYAYWSYVMRNFLMGKKMWGYACGMKSRPIEADNEKYEEQMEVWQVNNSKIITWINNLVDNSIGMQLAKYDTAKQVWDHLERLYIQSNFAKQYQLEMDIRTFQQKDMSIQDFYSAMTNFWDQLAMTESAELRAFPPYIARCEEQRLVQFLMALRDDFEALRGNILHRSPKPIVDAVVSELIAEELRLKSGTMKRILPSPNQSVLAVHSLAVASSSSATSAETLLEQLQKLLNQQPHDISAAAGLLTLSSTGISSSEWILDSGASHHMSPTADSFTSLIPSDSVSVVTADGTPMPLAGVGSIVSSYVSLPRVYHIPKLVLNLISVGQLCDSGCIVTFSSTDCRVQDLYSKRRIGTGHRQGGLYIMDDLQVPDVAASSVDLSGFHLSPSSSDFYLWHSRLGHVSSSHLNYLISIGSLGKSDLILTDPFGSNVDSDPAGIDHDPHDDAIIPSTSPIPSPLPQADDPPPLRRPDRIHWIVNSLIAALCDSSFCKILEHYWFLS</sequence>
<proteinExistence type="predicted"/>
<dbReference type="Pfam" id="PF03732">
    <property type="entry name" value="Retrotrans_gag"/>
    <property type="match status" value="1"/>
</dbReference>
<dbReference type="Pfam" id="PF22936">
    <property type="entry name" value="Pol_BBD"/>
    <property type="match status" value="1"/>
</dbReference>
<dbReference type="PANTHER" id="PTHR37610">
    <property type="entry name" value="CCHC-TYPE DOMAIN-CONTAINING PROTEIN"/>
    <property type="match status" value="1"/>
</dbReference>
<feature type="domain" description="Retrotransposon Copia-like N-terminal" evidence="4">
    <location>
        <begin position="4"/>
        <end position="48"/>
    </location>
</feature>
<evidence type="ECO:0000259" key="3">
    <source>
        <dbReference type="Pfam" id="PF13976"/>
    </source>
</evidence>
<evidence type="ECO:0000313" key="6">
    <source>
        <dbReference type="EMBL" id="KAH6834928.1"/>
    </source>
</evidence>
<keyword evidence="7" id="KW-1185">Reference proteome</keyword>
<organism evidence="6 7">
    <name type="scientific">Perilla frutescens var. hirtella</name>
    <name type="common">Perilla citriodora</name>
    <name type="synonym">Perilla setoyensis</name>
    <dbReference type="NCBI Taxonomy" id="608512"/>
    <lineage>
        <taxon>Eukaryota</taxon>
        <taxon>Viridiplantae</taxon>
        <taxon>Streptophyta</taxon>
        <taxon>Embryophyta</taxon>
        <taxon>Tracheophyta</taxon>
        <taxon>Spermatophyta</taxon>
        <taxon>Magnoliopsida</taxon>
        <taxon>eudicotyledons</taxon>
        <taxon>Gunneridae</taxon>
        <taxon>Pentapetalae</taxon>
        <taxon>asterids</taxon>
        <taxon>lamiids</taxon>
        <taxon>Lamiales</taxon>
        <taxon>Lamiaceae</taxon>
        <taxon>Nepetoideae</taxon>
        <taxon>Elsholtzieae</taxon>
        <taxon>Perilla</taxon>
    </lineage>
</organism>
<evidence type="ECO:0000259" key="2">
    <source>
        <dbReference type="Pfam" id="PF03732"/>
    </source>
</evidence>
<reference evidence="6 7" key="1">
    <citation type="journal article" date="2021" name="Nat. Commun.">
        <title>Incipient diploidization of the medicinal plant Perilla within 10,000 years.</title>
        <authorList>
            <person name="Zhang Y."/>
            <person name="Shen Q."/>
            <person name="Leng L."/>
            <person name="Zhang D."/>
            <person name="Chen S."/>
            <person name="Shi Y."/>
            <person name="Ning Z."/>
            <person name="Chen S."/>
        </authorList>
    </citation>
    <scope>NUCLEOTIDE SEQUENCE [LARGE SCALE GENOMIC DNA]</scope>
    <source>
        <strain evidence="7">cv. PC099</strain>
    </source>
</reference>
<feature type="region of interest" description="Disordered" evidence="1">
    <location>
        <begin position="451"/>
        <end position="483"/>
    </location>
</feature>
<evidence type="ECO:0008006" key="8">
    <source>
        <dbReference type="Google" id="ProtNLM"/>
    </source>
</evidence>
<accession>A0AAD4JJB9</accession>
<dbReference type="AlphaFoldDB" id="A0AAD4JJB9"/>
<dbReference type="InterPro" id="IPR005162">
    <property type="entry name" value="Retrotrans_gag_dom"/>
</dbReference>
<feature type="domain" description="Retrovirus-related Pol polyprotein from transposon TNT 1-94-like beta-barrel" evidence="5">
    <location>
        <begin position="276"/>
        <end position="351"/>
    </location>
</feature>
<dbReference type="Pfam" id="PF14244">
    <property type="entry name" value="Retrotran_gag_3"/>
    <property type="match status" value="1"/>
</dbReference>